<accession>A0AAE1FDW6</accession>
<dbReference type="AlphaFoldDB" id="A0AAE1FDW6"/>
<evidence type="ECO:0000313" key="2">
    <source>
        <dbReference type="Proteomes" id="UP001286313"/>
    </source>
</evidence>
<proteinExistence type="predicted"/>
<sequence>MSIVRILHHVSHVPIEKLLPILRVLHLKKISWPLYPVAVIQKSITAIKTDSSVLDEVRWLELLPLIVKIQ</sequence>
<gene>
    <name evidence="1" type="ORF">Pcinc_022823</name>
</gene>
<name>A0AAE1FDW6_PETCI</name>
<keyword evidence="2" id="KW-1185">Reference proteome</keyword>
<reference evidence="1" key="1">
    <citation type="submission" date="2023-10" db="EMBL/GenBank/DDBJ databases">
        <title>Genome assemblies of two species of porcelain crab, Petrolisthes cinctipes and Petrolisthes manimaculis (Anomura: Porcellanidae).</title>
        <authorList>
            <person name="Angst P."/>
        </authorList>
    </citation>
    <scope>NUCLEOTIDE SEQUENCE</scope>
    <source>
        <strain evidence="1">PB745_01</strain>
        <tissue evidence="1">Gill</tissue>
    </source>
</reference>
<dbReference type="Proteomes" id="UP001286313">
    <property type="component" value="Unassembled WGS sequence"/>
</dbReference>
<comment type="caution">
    <text evidence="1">The sequence shown here is derived from an EMBL/GenBank/DDBJ whole genome shotgun (WGS) entry which is preliminary data.</text>
</comment>
<evidence type="ECO:0000313" key="1">
    <source>
        <dbReference type="EMBL" id="KAK3872083.1"/>
    </source>
</evidence>
<dbReference type="EMBL" id="JAWQEG010002419">
    <property type="protein sequence ID" value="KAK3872083.1"/>
    <property type="molecule type" value="Genomic_DNA"/>
</dbReference>
<organism evidence="1 2">
    <name type="scientific">Petrolisthes cinctipes</name>
    <name type="common">Flat porcelain crab</name>
    <dbReference type="NCBI Taxonomy" id="88211"/>
    <lineage>
        <taxon>Eukaryota</taxon>
        <taxon>Metazoa</taxon>
        <taxon>Ecdysozoa</taxon>
        <taxon>Arthropoda</taxon>
        <taxon>Crustacea</taxon>
        <taxon>Multicrustacea</taxon>
        <taxon>Malacostraca</taxon>
        <taxon>Eumalacostraca</taxon>
        <taxon>Eucarida</taxon>
        <taxon>Decapoda</taxon>
        <taxon>Pleocyemata</taxon>
        <taxon>Anomura</taxon>
        <taxon>Galatheoidea</taxon>
        <taxon>Porcellanidae</taxon>
        <taxon>Petrolisthes</taxon>
    </lineage>
</organism>
<protein>
    <submittedName>
        <fullName evidence="1">Uncharacterized protein</fullName>
    </submittedName>
</protein>